<dbReference type="GeneID" id="4707394"/>
<accession>A1C8F8</accession>
<organism evidence="13 14">
    <name type="scientific">Aspergillus clavatus (strain ATCC 1007 / CBS 513.65 / DSM 816 / NCTC 3887 / NRRL 1 / QM 1276 / 107)</name>
    <dbReference type="NCBI Taxonomy" id="344612"/>
    <lineage>
        <taxon>Eukaryota</taxon>
        <taxon>Fungi</taxon>
        <taxon>Dikarya</taxon>
        <taxon>Ascomycota</taxon>
        <taxon>Pezizomycotina</taxon>
        <taxon>Eurotiomycetes</taxon>
        <taxon>Eurotiomycetidae</taxon>
        <taxon>Eurotiales</taxon>
        <taxon>Aspergillaceae</taxon>
        <taxon>Aspergillus</taxon>
        <taxon>Aspergillus subgen. Fumigati</taxon>
    </lineage>
</organism>
<dbReference type="SUPFAM" id="SSF51735">
    <property type="entry name" value="NAD(P)-binding Rossmann-fold domains"/>
    <property type="match status" value="1"/>
</dbReference>
<dbReference type="KEGG" id="act:ACLA_043130"/>
<evidence type="ECO:0000256" key="8">
    <source>
        <dbReference type="ARBA" id="ARBA00023136"/>
    </source>
</evidence>
<dbReference type="PANTHER" id="PTHR24322">
    <property type="entry name" value="PKSB"/>
    <property type="match status" value="1"/>
</dbReference>
<dbReference type="CDD" id="cd05339">
    <property type="entry name" value="17beta-HSDXI-like_SDR_c"/>
    <property type="match status" value="1"/>
</dbReference>
<dbReference type="PRINTS" id="PR00080">
    <property type="entry name" value="SDRFAMILY"/>
</dbReference>
<evidence type="ECO:0000256" key="4">
    <source>
        <dbReference type="ARBA" id="ARBA00022857"/>
    </source>
</evidence>
<dbReference type="InterPro" id="IPR002347">
    <property type="entry name" value="SDR_fam"/>
</dbReference>
<gene>
    <name evidence="13" type="ORF">ACLA_043130</name>
</gene>
<evidence type="ECO:0000256" key="5">
    <source>
        <dbReference type="ARBA" id="ARBA00022989"/>
    </source>
</evidence>
<dbReference type="EMBL" id="DS027046">
    <property type="protein sequence ID" value="EAW13595.1"/>
    <property type="molecule type" value="Genomic_DNA"/>
</dbReference>
<reference evidence="13 14" key="1">
    <citation type="journal article" date="2008" name="PLoS Genet.">
        <title>Genomic islands in the pathogenic filamentous fungus Aspergillus fumigatus.</title>
        <authorList>
            <person name="Fedorova N.D."/>
            <person name="Khaldi N."/>
            <person name="Joardar V.S."/>
            <person name="Maiti R."/>
            <person name="Amedeo P."/>
            <person name="Anderson M.J."/>
            <person name="Crabtree J."/>
            <person name="Silva J.C."/>
            <person name="Badger J.H."/>
            <person name="Albarraq A."/>
            <person name="Angiuoli S."/>
            <person name="Bussey H."/>
            <person name="Bowyer P."/>
            <person name="Cotty P.J."/>
            <person name="Dyer P.S."/>
            <person name="Egan A."/>
            <person name="Galens K."/>
            <person name="Fraser-Liggett C.M."/>
            <person name="Haas B.J."/>
            <person name="Inman J.M."/>
            <person name="Kent R."/>
            <person name="Lemieux S."/>
            <person name="Malavazi I."/>
            <person name="Orvis J."/>
            <person name="Roemer T."/>
            <person name="Ronning C.M."/>
            <person name="Sundaram J.P."/>
            <person name="Sutton G."/>
            <person name="Turner G."/>
            <person name="Venter J.C."/>
            <person name="White O.R."/>
            <person name="Whitty B.R."/>
            <person name="Youngman P."/>
            <person name="Wolfe K.H."/>
            <person name="Goldman G.H."/>
            <person name="Wortman J.R."/>
            <person name="Jiang B."/>
            <person name="Denning D.W."/>
            <person name="Nierman W.C."/>
        </authorList>
    </citation>
    <scope>NUCLEOTIDE SEQUENCE [LARGE SCALE GENOMIC DNA]</scope>
    <source>
        <strain evidence="14">ATCC 1007 / CBS 513.65 / DSM 816 / NCTC 3887 / NRRL 1</strain>
    </source>
</reference>
<dbReference type="HOGENOM" id="CLU_010194_5_2_1"/>
<keyword evidence="8" id="KW-0472">Membrane</keyword>
<evidence type="ECO:0000256" key="6">
    <source>
        <dbReference type="ARBA" id="ARBA00023002"/>
    </source>
</evidence>
<proteinExistence type="inferred from homology"/>
<evidence type="ECO:0000256" key="11">
    <source>
        <dbReference type="ARBA" id="ARBA00082544"/>
    </source>
</evidence>
<dbReference type="PRINTS" id="PR00081">
    <property type="entry name" value="GDHRDH"/>
</dbReference>
<evidence type="ECO:0000256" key="3">
    <source>
        <dbReference type="ARBA" id="ARBA00022692"/>
    </source>
</evidence>
<comment type="subcellular location">
    <subcellularLocation>
        <location evidence="1">Membrane</location>
        <topology evidence="1">Multi-pass membrane protein</topology>
    </subcellularLocation>
</comment>
<dbReference type="FunFam" id="3.40.50.720:FF:000131">
    <property type="entry name" value="Short-chain dehydrogenase/reductase 3"/>
    <property type="match status" value="1"/>
</dbReference>
<evidence type="ECO:0000256" key="9">
    <source>
        <dbReference type="ARBA" id="ARBA00059620"/>
    </source>
</evidence>
<dbReference type="VEuPathDB" id="FungiDB:ACLA_043130"/>
<dbReference type="Gene3D" id="3.40.50.720">
    <property type="entry name" value="NAD(P)-binding Rossmann-like Domain"/>
    <property type="match status" value="1"/>
</dbReference>
<keyword evidence="5" id="KW-1133">Transmembrane helix</keyword>
<comment type="function">
    <text evidence="9">Catalyzes the reduction of all-trans-retinal to all-trans-retinol in the presence of NADPH.</text>
</comment>
<dbReference type="Proteomes" id="UP000006701">
    <property type="component" value="Unassembled WGS sequence"/>
</dbReference>
<dbReference type="Pfam" id="PF00106">
    <property type="entry name" value="adh_short"/>
    <property type="match status" value="1"/>
</dbReference>
<dbReference type="RefSeq" id="XP_001275021.1">
    <property type="nucleotide sequence ID" value="XM_001275020.1"/>
</dbReference>
<keyword evidence="7" id="KW-0443">Lipid metabolism</keyword>
<keyword evidence="14" id="KW-1185">Reference proteome</keyword>
<evidence type="ECO:0000256" key="12">
    <source>
        <dbReference type="RuleBase" id="RU000363"/>
    </source>
</evidence>
<keyword evidence="3" id="KW-0812">Transmembrane</keyword>
<dbReference type="InterPro" id="IPR036291">
    <property type="entry name" value="NAD(P)-bd_dom_sf"/>
</dbReference>
<dbReference type="PANTHER" id="PTHR24322:SF736">
    <property type="entry name" value="RETINOL DEHYDROGENASE 10"/>
    <property type="match status" value="1"/>
</dbReference>
<dbReference type="GO" id="GO:0052650">
    <property type="term" value="F:all-trans-retinol dehydrogenase (NADP+) activity"/>
    <property type="evidence" value="ECO:0007669"/>
    <property type="project" value="UniProtKB-ARBA"/>
</dbReference>
<evidence type="ECO:0000256" key="1">
    <source>
        <dbReference type="ARBA" id="ARBA00004141"/>
    </source>
</evidence>
<dbReference type="OrthoDB" id="10253736at2759"/>
<evidence type="ECO:0000313" key="13">
    <source>
        <dbReference type="EMBL" id="EAW13595.1"/>
    </source>
</evidence>
<keyword evidence="4" id="KW-0521">NADP</keyword>
<protein>
    <recommendedName>
        <fullName evidence="10">Short-chain dehydrogenase/reductase 3</fullName>
    </recommendedName>
    <alternativeName>
        <fullName evidence="11">Retinal short-chain dehydrogenase/reductase 1</fullName>
    </alternativeName>
</protein>
<dbReference type="eggNOG" id="KOG1201">
    <property type="taxonomic scope" value="Eukaryota"/>
</dbReference>
<evidence type="ECO:0000256" key="7">
    <source>
        <dbReference type="ARBA" id="ARBA00023098"/>
    </source>
</evidence>
<evidence type="ECO:0000313" key="14">
    <source>
        <dbReference type="Proteomes" id="UP000006701"/>
    </source>
</evidence>
<keyword evidence="6" id="KW-0560">Oxidoreductase</keyword>
<name>A1C8F8_ASPCL</name>
<dbReference type="AlphaFoldDB" id="A1C8F8"/>
<comment type="similarity">
    <text evidence="2 12">Belongs to the short-chain dehydrogenases/reductases (SDR) family.</text>
</comment>
<sequence>MSLRNAVNILQQYVQSSLEQLPEPAQNFVLNPLIQKALAAALIYGAVHQANRTLSHWSINNWQSAHPWQGDRELVLVSGGCSGIGKHIMKDLAEKGVRVVILDINEPDFQLPRNVHFFKADITKSESIKAVAEQIRARLGDPTVLVNNAGVGHDGTILEEPEAKIRQTFEVNTISHFLMVREFLPSMIRKNHGHVITIASMASFVALGEMVDYCCSKASALAFHEGLTQELRHWYQARKVRTSIIHPLWVRTPMTKQLTDVGEQFKQPVMTTEVVSQAVVKQILTQSSGQMILPASHTAASIVRAFPMWLQERVRNVSSGALKSLREFQAAGKL</sequence>
<evidence type="ECO:0000256" key="2">
    <source>
        <dbReference type="ARBA" id="ARBA00006484"/>
    </source>
</evidence>
<dbReference type="GO" id="GO:0016020">
    <property type="term" value="C:membrane"/>
    <property type="evidence" value="ECO:0007669"/>
    <property type="project" value="UniProtKB-SubCell"/>
</dbReference>
<evidence type="ECO:0000256" key="10">
    <source>
        <dbReference type="ARBA" id="ARBA00068717"/>
    </source>
</evidence>
<dbReference type="OMA" id="RTPMIKM"/>